<dbReference type="RefSeq" id="WP_200354152.1">
    <property type="nucleotide sequence ID" value="NZ_JAENIL010000005.1"/>
</dbReference>
<evidence type="ECO:0000313" key="5">
    <source>
        <dbReference type="EMBL" id="MBK1875935.1"/>
    </source>
</evidence>
<dbReference type="GO" id="GO:0000976">
    <property type="term" value="F:transcription cis-regulatory region binding"/>
    <property type="evidence" value="ECO:0007669"/>
    <property type="project" value="TreeGrafter"/>
</dbReference>
<dbReference type="SUPFAM" id="SSF46785">
    <property type="entry name" value="Winged helix' DNA-binding domain"/>
    <property type="match status" value="1"/>
</dbReference>
<sequence>MRKLRHIEIYEHLKKGIRLGHYKFGELLPTDLEVSERFSVSRPTASRAFSLLKSEGWISRQPGRGTVVTRRPSRRLLRVGVLIPHLGRIEIFDPIAESLESFCYEEGIELFIARPDSRKSSIESIAKQQLDACLNAELDGVFFAPVEHVDGGQSLNTRILDRLIEAGIAVVLLDRDALPWPQQTSHDLVGIDNIQAGFVVANHLLDRGCNNLLFVSGAKSAMTIKLRIMGCREALIQRGFSTKQLQYLSLSQNTERSVSKILRRNVDGLICGNDATAAIVQRHLLDHGTAIPNELKMVSFDDVRFATSVDVPLSTYQQPCREIAQIAGQTMLERLEHRERAPRRIFLKGKLVVRKSS</sequence>
<keyword evidence="1" id="KW-0805">Transcription regulation</keyword>
<dbReference type="Pfam" id="PF00392">
    <property type="entry name" value="GntR"/>
    <property type="match status" value="1"/>
</dbReference>
<name>A0A934RQZ8_9BACT</name>
<dbReference type="PANTHER" id="PTHR30146">
    <property type="entry name" value="LACI-RELATED TRANSCRIPTIONAL REPRESSOR"/>
    <property type="match status" value="1"/>
</dbReference>
<dbReference type="InterPro" id="IPR000524">
    <property type="entry name" value="Tscrpt_reg_HTH_GntR"/>
</dbReference>
<evidence type="ECO:0000313" key="6">
    <source>
        <dbReference type="Proteomes" id="UP000617628"/>
    </source>
</evidence>
<organism evidence="5 6">
    <name type="scientific">Pelagicoccus mobilis</name>
    <dbReference type="NCBI Taxonomy" id="415221"/>
    <lineage>
        <taxon>Bacteria</taxon>
        <taxon>Pseudomonadati</taxon>
        <taxon>Verrucomicrobiota</taxon>
        <taxon>Opitutia</taxon>
        <taxon>Puniceicoccales</taxon>
        <taxon>Pelagicoccaceae</taxon>
        <taxon>Pelagicoccus</taxon>
    </lineage>
</organism>
<keyword evidence="3" id="KW-0804">Transcription</keyword>
<protein>
    <submittedName>
        <fullName evidence="5">LacI family DNA-binding transcriptional regulator</fullName>
    </submittedName>
</protein>
<comment type="caution">
    <text evidence="5">The sequence shown here is derived from an EMBL/GenBank/DDBJ whole genome shotgun (WGS) entry which is preliminary data.</text>
</comment>
<dbReference type="Gene3D" id="3.40.50.2300">
    <property type="match status" value="2"/>
</dbReference>
<dbReference type="PROSITE" id="PS50949">
    <property type="entry name" value="HTH_GNTR"/>
    <property type="match status" value="1"/>
</dbReference>
<dbReference type="PRINTS" id="PR00035">
    <property type="entry name" value="HTHGNTR"/>
</dbReference>
<evidence type="ECO:0000256" key="3">
    <source>
        <dbReference type="ARBA" id="ARBA00023163"/>
    </source>
</evidence>
<proteinExistence type="predicted"/>
<keyword evidence="2 5" id="KW-0238">DNA-binding</keyword>
<evidence type="ECO:0000259" key="4">
    <source>
        <dbReference type="PROSITE" id="PS50949"/>
    </source>
</evidence>
<dbReference type="AlphaFoldDB" id="A0A934RQZ8"/>
<dbReference type="CDD" id="cd06267">
    <property type="entry name" value="PBP1_LacI_sugar_binding-like"/>
    <property type="match status" value="1"/>
</dbReference>
<dbReference type="InterPro" id="IPR046335">
    <property type="entry name" value="LacI/GalR-like_sensor"/>
</dbReference>
<dbReference type="GO" id="GO:0003700">
    <property type="term" value="F:DNA-binding transcription factor activity"/>
    <property type="evidence" value="ECO:0007669"/>
    <property type="project" value="InterPro"/>
</dbReference>
<evidence type="ECO:0000256" key="1">
    <source>
        <dbReference type="ARBA" id="ARBA00023015"/>
    </source>
</evidence>
<reference evidence="5" key="1">
    <citation type="submission" date="2021-01" db="EMBL/GenBank/DDBJ databases">
        <title>Modified the classification status of verrucomicrobia.</title>
        <authorList>
            <person name="Feng X."/>
        </authorList>
    </citation>
    <scope>NUCLEOTIDE SEQUENCE</scope>
    <source>
        <strain evidence="5">KCTC 13126</strain>
    </source>
</reference>
<dbReference type="InterPro" id="IPR036388">
    <property type="entry name" value="WH-like_DNA-bd_sf"/>
</dbReference>
<dbReference type="InterPro" id="IPR028082">
    <property type="entry name" value="Peripla_BP_I"/>
</dbReference>
<dbReference type="SMART" id="SM00345">
    <property type="entry name" value="HTH_GNTR"/>
    <property type="match status" value="1"/>
</dbReference>
<dbReference type="EMBL" id="JAENIL010000005">
    <property type="protein sequence ID" value="MBK1875935.1"/>
    <property type="molecule type" value="Genomic_DNA"/>
</dbReference>
<keyword evidence="6" id="KW-1185">Reference proteome</keyword>
<dbReference type="SUPFAM" id="SSF53822">
    <property type="entry name" value="Periplasmic binding protein-like I"/>
    <property type="match status" value="1"/>
</dbReference>
<evidence type="ECO:0000256" key="2">
    <source>
        <dbReference type="ARBA" id="ARBA00023125"/>
    </source>
</evidence>
<dbReference type="Gene3D" id="1.10.10.10">
    <property type="entry name" value="Winged helix-like DNA-binding domain superfamily/Winged helix DNA-binding domain"/>
    <property type="match status" value="1"/>
</dbReference>
<feature type="domain" description="HTH gntR-type" evidence="4">
    <location>
        <begin position="3"/>
        <end position="71"/>
    </location>
</feature>
<dbReference type="InterPro" id="IPR036390">
    <property type="entry name" value="WH_DNA-bd_sf"/>
</dbReference>
<accession>A0A934RQZ8</accession>
<dbReference type="PANTHER" id="PTHR30146:SF109">
    <property type="entry name" value="HTH-TYPE TRANSCRIPTIONAL REGULATOR GALS"/>
    <property type="match status" value="1"/>
</dbReference>
<dbReference type="CDD" id="cd07377">
    <property type="entry name" value="WHTH_GntR"/>
    <property type="match status" value="1"/>
</dbReference>
<dbReference type="Pfam" id="PF13377">
    <property type="entry name" value="Peripla_BP_3"/>
    <property type="match status" value="1"/>
</dbReference>
<dbReference type="Proteomes" id="UP000617628">
    <property type="component" value="Unassembled WGS sequence"/>
</dbReference>
<gene>
    <name evidence="5" type="ORF">JIN87_03585</name>
</gene>